<feature type="domain" description="Response regulatory" evidence="21">
    <location>
        <begin position="825"/>
        <end position="944"/>
    </location>
</feature>
<dbReference type="SUPFAM" id="SSF53850">
    <property type="entry name" value="Periplasmic binding protein-like II"/>
    <property type="match status" value="2"/>
</dbReference>
<dbReference type="CDD" id="cd13705">
    <property type="entry name" value="PBP2_BvgS_D1"/>
    <property type="match status" value="1"/>
</dbReference>
<evidence type="ECO:0000256" key="5">
    <source>
        <dbReference type="ARBA" id="ARBA00022519"/>
    </source>
</evidence>
<gene>
    <name evidence="23" type="ORF">LK03_21685</name>
</gene>
<keyword evidence="10" id="KW-0547">Nucleotide-binding</keyword>
<dbReference type="Gene3D" id="1.10.287.130">
    <property type="match status" value="1"/>
</dbReference>
<feature type="modified residue" description="Phosphohistidine" evidence="16">
    <location>
        <position position="1011"/>
    </location>
</feature>
<dbReference type="EC" id="2.7.13.3" evidence="3"/>
<dbReference type="Gene3D" id="1.20.120.160">
    <property type="entry name" value="HPT domain"/>
    <property type="match status" value="1"/>
</dbReference>
<dbReference type="Gene3D" id="3.30.565.10">
    <property type="entry name" value="Histidine kinase-like ATPase, C-terminal domain"/>
    <property type="match status" value="1"/>
</dbReference>
<evidence type="ECO:0000313" key="24">
    <source>
        <dbReference type="Proteomes" id="UP000029493"/>
    </source>
</evidence>
<evidence type="ECO:0000256" key="12">
    <source>
        <dbReference type="ARBA" id="ARBA00022840"/>
    </source>
</evidence>
<organism evidence="23 24">
    <name type="scientific">Pseudomonas cremoricolorata</name>
    <dbReference type="NCBI Taxonomy" id="157783"/>
    <lineage>
        <taxon>Bacteria</taxon>
        <taxon>Pseudomonadati</taxon>
        <taxon>Pseudomonadota</taxon>
        <taxon>Gammaproteobacteria</taxon>
        <taxon>Pseudomonadales</taxon>
        <taxon>Pseudomonadaceae</taxon>
        <taxon>Pseudomonas</taxon>
    </lineage>
</organism>
<evidence type="ECO:0000256" key="6">
    <source>
        <dbReference type="ARBA" id="ARBA00022553"/>
    </source>
</evidence>
<dbReference type="GO" id="GO:0009927">
    <property type="term" value="F:histidine phosphotransfer kinase activity"/>
    <property type="evidence" value="ECO:0007669"/>
    <property type="project" value="TreeGrafter"/>
</dbReference>
<reference evidence="23 24" key="1">
    <citation type="submission" date="2014-09" db="EMBL/GenBank/DDBJ databases">
        <authorList>
            <person name="Chan K.-G."/>
        </authorList>
    </citation>
    <scope>NUCLEOTIDE SEQUENCE [LARGE SCALE GENOMIC DNA]</scope>
    <source>
        <strain evidence="23 24">ND07</strain>
    </source>
</reference>
<evidence type="ECO:0000256" key="2">
    <source>
        <dbReference type="ARBA" id="ARBA00004429"/>
    </source>
</evidence>
<dbReference type="AlphaFoldDB" id="A0A089WYJ7"/>
<dbReference type="SMART" id="SM00388">
    <property type="entry name" value="HisKA"/>
    <property type="match status" value="1"/>
</dbReference>
<evidence type="ECO:0000256" key="11">
    <source>
        <dbReference type="ARBA" id="ARBA00022777"/>
    </source>
</evidence>
<evidence type="ECO:0000256" key="4">
    <source>
        <dbReference type="ARBA" id="ARBA00022475"/>
    </source>
</evidence>
<keyword evidence="11 23" id="KW-0418">Kinase</keyword>
<feature type="chain" id="PRO_5001851311" description="histidine kinase" evidence="19">
    <location>
        <begin position="20"/>
        <end position="1070"/>
    </location>
</feature>
<protein>
    <recommendedName>
        <fullName evidence="3">histidine kinase</fullName>
        <ecNumber evidence="3">2.7.13.3</ecNumber>
    </recommendedName>
</protein>
<keyword evidence="13 18" id="KW-1133">Transmembrane helix</keyword>
<evidence type="ECO:0000256" key="13">
    <source>
        <dbReference type="ARBA" id="ARBA00022989"/>
    </source>
</evidence>
<dbReference type="PROSITE" id="PS50109">
    <property type="entry name" value="HIS_KIN"/>
    <property type="match status" value="1"/>
</dbReference>
<dbReference type="InterPro" id="IPR036641">
    <property type="entry name" value="HPT_dom_sf"/>
</dbReference>
<feature type="modified residue" description="4-aspartylphosphate" evidence="17">
    <location>
        <position position="874"/>
    </location>
</feature>
<dbReference type="FunFam" id="3.30.565.10:FF:000010">
    <property type="entry name" value="Sensor histidine kinase RcsC"/>
    <property type="match status" value="1"/>
</dbReference>
<dbReference type="InterPro" id="IPR004358">
    <property type="entry name" value="Sig_transdc_His_kin-like_C"/>
</dbReference>
<keyword evidence="8 18" id="KW-0812">Transmembrane</keyword>
<keyword evidence="7" id="KW-0808">Transferase</keyword>
<dbReference type="GO" id="GO:0000155">
    <property type="term" value="F:phosphorelay sensor kinase activity"/>
    <property type="evidence" value="ECO:0007669"/>
    <property type="project" value="InterPro"/>
</dbReference>
<dbReference type="STRING" id="157783.LK03_21685"/>
<dbReference type="CDD" id="cd16922">
    <property type="entry name" value="HATPase_EvgS-ArcB-TorS-like"/>
    <property type="match status" value="1"/>
</dbReference>
<feature type="transmembrane region" description="Helical" evidence="18">
    <location>
        <begin position="533"/>
        <end position="555"/>
    </location>
</feature>
<evidence type="ECO:0000259" key="20">
    <source>
        <dbReference type="PROSITE" id="PS50109"/>
    </source>
</evidence>
<dbReference type="EMBL" id="CP009455">
    <property type="protein sequence ID" value="AIR91707.1"/>
    <property type="molecule type" value="Genomic_DNA"/>
</dbReference>
<dbReference type="CDD" id="cd13707">
    <property type="entry name" value="PBP2_BvgS_D2"/>
    <property type="match status" value="1"/>
</dbReference>
<dbReference type="GO" id="GO:0005886">
    <property type="term" value="C:plasma membrane"/>
    <property type="evidence" value="ECO:0007669"/>
    <property type="project" value="UniProtKB-SubCell"/>
</dbReference>
<dbReference type="CDD" id="cd17546">
    <property type="entry name" value="REC_hyHK_CKI1_RcsC-like"/>
    <property type="match status" value="1"/>
</dbReference>
<evidence type="ECO:0000256" key="7">
    <source>
        <dbReference type="ARBA" id="ARBA00022679"/>
    </source>
</evidence>
<evidence type="ECO:0000313" key="23">
    <source>
        <dbReference type="EMBL" id="AIR91707.1"/>
    </source>
</evidence>
<keyword evidence="4" id="KW-1003">Cell membrane</keyword>
<feature type="signal peptide" evidence="19">
    <location>
        <begin position="1"/>
        <end position="19"/>
    </location>
</feature>
<dbReference type="InterPro" id="IPR008207">
    <property type="entry name" value="Sig_transdc_His_kin_Hpt_dom"/>
</dbReference>
<dbReference type="InterPro" id="IPR011006">
    <property type="entry name" value="CheY-like_superfamily"/>
</dbReference>
<dbReference type="CDD" id="cd00088">
    <property type="entry name" value="HPT"/>
    <property type="match status" value="1"/>
</dbReference>
<keyword evidence="6 17" id="KW-0597">Phosphoprotein</keyword>
<dbReference type="Pfam" id="PF00512">
    <property type="entry name" value="HisKA"/>
    <property type="match status" value="1"/>
</dbReference>
<comment type="subcellular location">
    <subcellularLocation>
        <location evidence="2">Cell inner membrane</location>
        <topology evidence="2">Multi-pass membrane protein</topology>
    </subcellularLocation>
</comment>
<dbReference type="RefSeq" id="WP_038414499.1">
    <property type="nucleotide sequence ID" value="NZ_CP009455.1"/>
</dbReference>
<dbReference type="SMART" id="SM00062">
    <property type="entry name" value="PBPb"/>
    <property type="match status" value="2"/>
</dbReference>
<dbReference type="CDD" id="cd00082">
    <property type="entry name" value="HisKA"/>
    <property type="match status" value="1"/>
</dbReference>
<evidence type="ECO:0000256" key="3">
    <source>
        <dbReference type="ARBA" id="ARBA00012438"/>
    </source>
</evidence>
<dbReference type="InterPro" id="IPR036890">
    <property type="entry name" value="HATPase_C_sf"/>
</dbReference>
<dbReference type="InterPro" id="IPR005467">
    <property type="entry name" value="His_kinase_dom"/>
</dbReference>
<dbReference type="Gene3D" id="3.40.190.10">
    <property type="entry name" value="Periplasmic binding protein-like II"/>
    <property type="match status" value="4"/>
</dbReference>
<evidence type="ECO:0000256" key="1">
    <source>
        <dbReference type="ARBA" id="ARBA00000085"/>
    </source>
</evidence>
<evidence type="ECO:0000256" key="19">
    <source>
        <dbReference type="SAM" id="SignalP"/>
    </source>
</evidence>
<evidence type="ECO:0000259" key="21">
    <source>
        <dbReference type="PROSITE" id="PS50110"/>
    </source>
</evidence>
<proteinExistence type="predicted"/>
<dbReference type="SUPFAM" id="SSF47384">
    <property type="entry name" value="Homodimeric domain of signal transducing histidine kinase"/>
    <property type="match status" value="1"/>
</dbReference>
<feature type="domain" description="Histidine kinase" evidence="20">
    <location>
        <begin position="581"/>
        <end position="802"/>
    </location>
</feature>
<dbReference type="GO" id="GO:0005524">
    <property type="term" value="F:ATP binding"/>
    <property type="evidence" value="ECO:0007669"/>
    <property type="project" value="UniProtKB-KW"/>
</dbReference>
<evidence type="ECO:0000256" key="9">
    <source>
        <dbReference type="ARBA" id="ARBA00022729"/>
    </source>
</evidence>
<dbReference type="PROSITE" id="PS50894">
    <property type="entry name" value="HPT"/>
    <property type="match status" value="1"/>
</dbReference>
<name>A0A089WYJ7_9PSED</name>
<dbReference type="Pfam" id="PF02518">
    <property type="entry name" value="HATPase_c"/>
    <property type="match status" value="1"/>
</dbReference>
<keyword evidence="15 18" id="KW-0472">Membrane</keyword>
<dbReference type="Gene3D" id="3.40.50.2300">
    <property type="match status" value="1"/>
</dbReference>
<dbReference type="SUPFAM" id="SSF52172">
    <property type="entry name" value="CheY-like"/>
    <property type="match status" value="1"/>
</dbReference>
<evidence type="ECO:0000256" key="16">
    <source>
        <dbReference type="PROSITE-ProRule" id="PRU00110"/>
    </source>
</evidence>
<dbReference type="PANTHER" id="PTHR43047">
    <property type="entry name" value="TWO-COMPONENT HISTIDINE PROTEIN KINASE"/>
    <property type="match status" value="1"/>
</dbReference>
<keyword evidence="9 19" id="KW-0732">Signal</keyword>
<dbReference type="PRINTS" id="PR00344">
    <property type="entry name" value="BCTRLSENSOR"/>
</dbReference>
<dbReference type="SUPFAM" id="SSF47226">
    <property type="entry name" value="Histidine-containing phosphotransfer domain, HPT domain"/>
    <property type="match status" value="1"/>
</dbReference>
<keyword evidence="5" id="KW-0997">Cell inner membrane</keyword>
<feature type="domain" description="HPt" evidence="22">
    <location>
        <begin position="958"/>
        <end position="1066"/>
    </location>
</feature>
<keyword evidence="12" id="KW-0067">ATP-binding</keyword>
<dbReference type="InterPro" id="IPR049870">
    <property type="entry name" value="BvgS-like_periplasmic1"/>
</dbReference>
<evidence type="ECO:0000256" key="17">
    <source>
        <dbReference type="PROSITE-ProRule" id="PRU00169"/>
    </source>
</evidence>
<keyword evidence="24" id="KW-1185">Reference proteome</keyword>
<accession>A0A089WYJ7</accession>
<dbReference type="InterPro" id="IPR003594">
    <property type="entry name" value="HATPase_dom"/>
</dbReference>
<dbReference type="Pfam" id="PF01627">
    <property type="entry name" value="Hpt"/>
    <property type="match status" value="1"/>
</dbReference>
<keyword evidence="14" id="KW-0902">Two-component regulatory system</keyword>
<dbReference type="InterPro" id="IPR036097">
    <property type="entry name" value="HisK_dim/P_sf"/>
</dbReference>
<evidence type="ECO:0000256" key="15">
    <source>
        <dbReference type="ARBA" id="ARBA00023136"/>
    </source>
</evidence>
<dbReference type="Pfam" id="PF00497">
    <property type="entry name" value="SBP_bac_3"/>
    <property type="match status" value="2"/>
</dbReference>
<dbReference type="SMART" id="SM00448">
    <property type="entry name" value="REC"/>
    <property type="match status" value="1"/>
</dbReference>
<evidence type="ECO:0000256" key="8">
    <source>
        <dbReference type="ARBA" id="ARBA00022692"/>
    </source>
</evidence>
<evidence type="ECO:0000256" key="10">
    <source>
        <dbReference type="ARBA" id="ARBA00022741"/>
    </source>
</evidence>
<dbReference type="PROSITE" id="PS50110">
    <property type="entry name" value="RESPONSE_REGULATORY"/>
    <property type="match status" value="1"/>
</dbReference>
<dbReference type="Proteomes" id="UP000029493">
    <property type="component" value="Chromosome"/>
</dbReference>
<evidence type="ECO:0000259" key="22">
    <source>
        <dbReference type="PROSITE" id="PS50894"/>
    </source>
</evidence>
<evidence type="ECO:0000256" key="14">
    <source>
        <dbReference type="ARBA" id="ARBA00023012"/>
    </source>
</evidence>
<dbReference type="InterPro" id="IPR049871">
    <property type="entry name" value="BvgS-like_periplasmic2"/>
</dbReference>
<dbReference type="eggNOG" id="COG2205">
    <property type="taxonomic scope" value="Bacteria"/>
</dbReference>
<dbReference type="OrthoDB" id="9770795at2"/>
<sequence>MKRFCACLLLALWCLPGSAQTSDSPSLHARASFAGPHGEPQPQMLRWLWAHGPLRLGVIRQDNPPLEMLGSGQVYEGISADYAGLVAEHLRMEMRVEAFDSFEAAVKALRAGQLDLLASVSTFQAREAGLRLSRGYARDQPLLITRGAPAQAAIRGAVPFSLVVVDGYRPLSQLSAYYPSAQVRSHPSAFSAMAALALGRADAYLGSALNARFLLARNPISGVQEAGPARLPEEDIGFAMLDQDSPLPVLVEQALSAIDEQQQALIRQRWSPAADHAALAAPLQLSVAEQRWLQANPRVKVLVDEQMLPLSFRDGDGQLRGLSLDVLELISQRSGLQFEVEAGSGLQQMSEALNRGQAQVIAGVPRSPALASHLAFSGAYLSASRVLVTRDEAQAPESLEQLHGRNLAVVWGSAVQSVLEQQGGSVTLHTFGGPLAALHAVAREQVDAAVLTLDDARSLIARWYPGRLRISASLPMAPAHFALASRRGDVELQGILNKALLSLSPRESELLVRRWRNPLIVSDGLWPRYRGRIVLGFALVMALLSLAIAWIRYLGRLQVKLRRAKQTADRANQAKTRFLTTMSHEIRTPLHAMLGMLELAQLKAEQGALDHLALEVTAEAARSLLELIGDILDVSRIEAGQLQLAPQRVRLREQVEGVVQLFEQQARSKGLELRLHCQGAVDSDVLLDPVRFRQVLGNLLSNAIKFTARGWVEVHLRAVPEQQRLAVQLQVRDSGVGIAADELAQLGQPFRQASNQRQSPRCSSGLGLGISRSLCQMMEGDLKLHSELGQGTEVTICLTLPWLTEQPSRKVSAPQSPGAATLPLKVLVIDDYPANRLLLAQQLDYLGHQVRVAEDGAQGLRVWLQEPFDVVISDCNMPRLDGYALARAMREHERRRGLMACRLLGITANALPEERLRCRAAGMDDCLFKPLALGSLVQALDKQSGRCAEPEAGRVVESTSFDVQHLHRLVGADQAALRALTHNLRQSNRDDLLRLQRVGKGERTALAELAHRIKGGARIAGVERLAKLCEELERVCSQEVPWSQIQVTVQALAEAMTDLERSLGEQAARG</sequence>
<dbReference type="InterPro" id="IPR001638">
    <property type="entry name" value="Solute-binding_3/MltF_N"/>
</dbReference>
<dbReference type="InterPro" id="IPR001789">
    <property type="entry name" value="Sig_transdc_resp-reg_receiver"/>
</dbReference>
<comment type="catalytic activity">
    <reaction evidence="1">
        <text>ATP + protein L-histidine = ADP + protein N-phospho-L-histidine.</text>
        <dbReference type="EC" id="2.7.13.3"/>
    </reaction>
</comment>
<dbReference type="KEGG" id="psw:LK03_21685"/>
<dbReference type="SMART" id="SM00387">
    <property type="entry name" value="HATPase_c"/>
    <property type="match status" value="1"/>
</dbReference>
<evidence type="ECO:0000256" key="18">
    <source>
        <dbReference type="SAM" id="Phobius"/>
    </source>
</evidence>
<dbReference type="eggNOG" id="COG0834">
    <property type="taxonomic scope" value="Bacteria"/>
</dbReference>
<dbReference type="Pfam" id="PF00072">
    <property type="entry name" value="Response_reg"/>
    <property type="match status" value="1"/>
</dbReference>
<dbReference type="SUPFAM" id="SSF55874">
    <property type="entry name" value="ATPase domain of HSP90 chaperone/DNA topoisomerase II/histidine kinase"/>
    <property type="match status" value="1"/>
</dbReference>
<dbReference type="PANTHER" id="PTHR43047:SF72">
    <property type="entry name" value="OSMOSENSING HISTIDINE PROTEIN KINASE SLN1"/>
    <property type="match status" value="1"/>
</dbReference>
<dbReference type="InterPro" id="IPR003661">
    <property type="entry name" value="HisK_dim/P_dom"/>
</dbReference>